<dbReference type="EMBL" id="JAUDFV010000147">
    <property type="protein sequence ID" value="KAL2720092.1"/>
    <property type="molecule type" value="Genomic_DNA"/>
</dbReference>
<protein>
    <submittedName>
        <fullName evidence="1">Uncharacterized protein</fullName>
    </submittedName>
</protein>
<gene>
    <name evidence="1" type="ORF">V1478_010358</name>
</gene>
<accession>A0ABD2AHJ5</accession>
<name>A0ABD2AHJ5_VESSQ</name>
<organism evidence="1 2">
    <name type="scientific">Vespula squamosa</name>
    <name type="common">Southern yellow jacket</name>
    <name type="synonym">Wasp</name>
    <dbReference type="NCBI Taxonomy" id="30214"/>
    <lineage>
        <taxon>Eukaryota</taxon>
        <taxon>Metazoa</taxon>
        <taxon>Ecdysozoa</taxon>
        <taxon>Arthropoda</taxon>
        <taxon>Hexapoda</taxon>
        <taxon>Insecta</taxon>
        <taxon>Pterygota</taxon>
        <taxon>Neoptera</taxon>
        <taxon>Endopterygota</taxon>
        <taxon>Hymenoptera</taxon>
        <taxon>Apocrita</taxon>
        <taxon>Aculeata</taxon>
        <taxon>Vespoidea</taxon>
        <taxon>Vespidae</taxon>
        <taxon>Vespinae</taxon>
        <taxon>Vespula</taxon>
    </lineage>
</organism>
<dbReference type="AlphaFoldDB" id="A0ABD2AHJ5"/>
<evidence type="ECO:0000313" key="1">
    <source>
        <dbReference type="EMBL" id="KAL2720092.1"/>
    </source>
</evidence>
<sequence>MSKVVHDKNLRICVNRRYDYVTFVFARQEVESATTTTTTLKLRGTNRKMSCAHHILLWIVNAYHKA</sequence>
<keyword evidence="2" id="KW-1185">Reference proteome</keyword>
<dbReference type="Proteomes" id="UP001607302">
    <property type="component" value="Unassembled WGS sequence"/>
</dbReference>
<comment type="caution">
    <text evidence="1">The sequence shown here is derived from an EMBL/GenBank/DDBJ whole genome shotgun (WGS) entry which is preliminary data.</text>
</comment>
<reference evidence="1 2" key="1">
    <citation type="journal article" date="2024" name="Ann. Entomol. Soc. Am.">
        <title>Genomic analyses of the southern and eastern yellowjacket wasps (Hymenoptera: Vespidae) reveal evolutionary signatures of social life.</title>
        <authorList>
            <person name="Catto M.A."/>
            <person name="Caine P.B."/>
            <person name="Orr S.E."/>
            <person name="Hunt B.G."/>
            <person name="Goodisman M.A.D."/>
        </authorList>
    </citation>
    <scope>NUCLEOTIDE SEQUENCE [LARGE SCALE GENOMIC DNA]</scope>
    <source>
        <strain evidence="1">233</strain>
        <tissue evidence="1">Head and thorax</tissue>
    </source>
</reference>
<evidence type="ECO:0000313" key="2">
    <source>
        <dbReference type="Proteomes" id="UP001607302"/>
    </source>
</evidence>
<proteinExistence type="predicted"/>